<reference evidence="1" key="1">
    <citation type="submission" date="2020-03" db="EMBL/GenBank/DDBJ databases">
        <title>The deep terrestrial virosphere.</title>
        <authorList>
            <person name="Holmfeldt K."/>
            <person name="Nilsson E."/>
            <person name="Simone D."/>
            <person name="Lopez-Fernandez M."/>
            <person name="Wu X."/>
            <person name="de Brujin I."/>
            <person name="Lundin D."/>
            <person name="Andersson A."/>
            <person name="Bertilsson S."/>
            <person name="Dopson M."/>
        </authorList>
    </citation>
    <scope>NUCLEOTIDE SEQUENCE</scope>
    <source>
        <strain evidence="1">TM448A01929</strain>
    </source>
</reference>
<organism evidence="1">
    <name type="scientific">viral metagenome</name>
    <dbReference type="NCBI Taxonomy" id="1070528"/>
    <lineage>
        <taxon>unclassified sequences</taxon>
        <taxon>metagenomes</taxon>
        <taxon>organismal metagenomes</taxon>
    </lineage>
</organism>
<accession>A0A6H1ZU60</accession>
<name>A0A6H1ZU60_9ZZZZ</name>
<dbReference type="AlphaFoldDB" id="A0A6H1ZU60"/>
<dbReference type="EMBL" id="MT144227">
    <property type="protein sequence ID" value="QJA50951.1"/>
    <property type="molecule type" value="Genomic_DNA"/>
</dbReference>
<evidence type="ECO:0000313" key="1">
    <source>
        <dbReference type="EMBL" id="QJA50951.1"/>
    </source>
</evidence>
<gene>
    <name evidence="1" type="ORF">TM448A01929_0005</name>
</gene>
<proteinExistence type="predicted"/>
<protein>
    <submittedName>
        <fullName evidence="1">Uncharacterized protein</fullName>
    </submittedName>
</protein>
<sequence length="102" mass="11271">MWRVLEDLPSGERELLVSGREWEVEPKYLGVTTRAFCTSQDCVVLVNEGPLGDVYHASMLTPGGCWLFSGRGPMPTSSIADLEAVLRGICVEALSDEYDFED</sequence>